<dbReference type="InterPro" id="IPR000253">
    <property type="entry name" value="FHA_dom"/>
</dbReference>
<dbReference type="PROSITE" id="PS50174">
    <property type="entry name" value="G_PATCH"/>
    <property type="match status" value="1"/>
</dbReference>
<feature type="region of interest" description="Disordered" evidence="1">
    <location>
        <begin position="239"/>
        <end position="386"/>
    </location>
</feature>
<dbReference type="SUPFAM" id="SSF49879">
    <property type="entry name" value="SMAD/FHA domain"/>
    <property type="match status" value="1"/>
</dbReference>
<feature type="domain" description="G-patch" evidence="3">
    <location>
        <begin position="314"/>
        <end position="362"/>
    </location>
</feature>
<dbReference type="OrthoDB" id="21470at2759"/>
<dbReference type="Gene3D" id="2.60.200.20">
    <property type="match status" value="1"/>
</dbReference>
<organism evidence="4 5">
    <name type="scientific">Rhizopogon vesiculosus</name>
    <dbReference type="NCBI Taxonomy" id="180088"/>
    <lineage>
        <taxon>Eukaryota</taxon>
        <taxon>Fungi</taxon>
        <taxon>Dikarya</taxon>
        <taxon>Basidiomycota</taxon>
        <taxon>Agaricomycotina</taxon>
        <taxon>Agaricomycetes</taxon>
        <taxon>Agaricomycetidae</taxon>
        <taxon>Boletales</taxon>
        <taxon>Suillineae</taxon>
        <taxon>Rhizopogonaceae</taxon>
        <taxon>Rhizopogon</taxon>
    </lineage>
</organism>
<dbReference type="SMART" id="SM00443">
    <property type="entry name" value="G_patch"/>
    <property type="match status" value="1"/>
</dbReference>
<proteinExistence type="predicted"/>
<dbReference type="STRING" id="180088.A0A1J8Q2D5"/>
<dbReference type="AlphaFoldDB" id="A0A1J8Q2D5"/>
<dbReference type="PANTHER" id="PTHR23106:SF24">
    <property type="entry name" value="ANGIOGENIC FACTOR WITH G PATCH AND FHA DOMAINS 1"/>
    <property type="match status" value="1"/>
</dbReference>
<evidence type="ECO:0000313" key="5">
    <source>
        <dbReference type="Proteomes" id="UP000183567"/>
    </source>
</evidence>
<protein>
    <recommendedName>
        <fullName evidence="6">G-patch domain-containing protein</fullName>
    </recommendedName>
</protein>
<dbReference type="InterPro" id="IPR008984">
    <property type="entry name" value="SMAD_FHA_dom_sf"/>
</dbReference>
<gene>
    <name evidence="4" type="ORF">AZE42_05030</name>
</gene>
<keyword evidence="5" id="KW-1185">Reference proteome</keyword>
<dbReference type="PANTHER" id="PTHR23106">
    <property type="entry name" value="ANGIOGENIC FACTOR WITH G PATCH AND FHA DOMAINS 1"/>
    <property type="match status" value="1"/>
</dbReference>
<feature type="domain" description="FHA" evidence="2">
    <location>
        <begin position="75"/>
        <end position="127"/>
    </location>
</feature>
<comment type="caution">
    <text evidence="4">The sequence shown here is derived from an EMBL/GenBank/DDBJ whole genome shotgun (WGS) entry which is preliminary data.</text>
</comment>
<dbReference type="InterPro" id="IPR053027">
    <property type="entry name" value="AGGF1"/>
</dbReference>
<evidence type="ECO:0000259" key="3">
    <source>
        <dbReference type="PROSITE" id="PS50174"/>
    </source>
</evidence>
<evidence type="ECO:0000259" key="2">
    <source>
        <dbReference type="PROSITE" id="PS50006"/>
    </source>
</evidence>
<evidence type="ECO:0008006" key="6">
    <source>
        <dbReference type="Google" id="ProtNLM"/>
    </source>
</evidence>
<sequence length="386" mass="41678">MEDGEVSGIHHTHAETGYDPAYEWPGDIEVPQPAVLNEAVSSTFRPWPLLRLLVQTSSVLPRAQRLAVLDEYEEVQFGRDIAPAGSRIPRVRLKEMAVSKVHATMFWDAGRREWTVVDMGSKHGSFLRPGGYIGPAVVTGEDLGVRLSPPRVASFPRALKHGDALTMGNTTFVVHIHVDRTSCEGCASSESGEDVIPLFQVSKVQNQGIKRAREEVNPIPAEGRDAKKALTMLKRTLLSRHNQARSSPSSQSSSYVDRSAKRRSLYPSSSLDSPGAPSPRSNSPSVASSSSTSAPASAPTPTPENPPKPQPLPESNIGRRLLMKQGWQPGTALGTGENASALTEPLEASAPSHRAGLGMPDAVPTSFGGDWRESGKQKRWANFDTK</sequence>
<accession>A0A1J8Q2D5</accession>
<dbReference type="Pfam" id="PF00498">
    <property type="entry name" value="FHA"/>
    <property type="match status" value="1"/>
</dbReference>
<feature type="compositionally biased region" description="Pro residues" evidence="1">
    <location>
        <begin position="298"/>
        <end position="312"/>
    </location>
</feature>
<dbReference type="Pfam" id="PF01585">
    <property type="entry name" value="G-patch"/>
    <property type="match status" value="1"/>
</dbReference>
<feature type="compositionally biased region" description="Low complexity" evidence="1">
    <location>
        <begin position="278"/>
        <end position="297"/>
    </location>
</feature>
<dbReference type="GO" id="GO:0003676">
    <property type="term" value="F:nucleic acid binding"/>
    <property type="evidence" value="ECO:0007669"/>
    <property type="project" value="InterPro"/>
</dbReference>
<evidence type="ECO:0000313" key="4">
    <source>
        <dbReference type="EMBL" id="OJA14123.1"/>
    </source>
</evidence>
<name>A0A1J8Q2D5_9AGAM</name>
<dbReference type="EMBL" id="LVVM01003878">
    <property type="protein sequence ID" value="OJA14123.1"/>
    <property type="molecule type" value="Genomic_DNA"/>
</dbReference>
<reference evidence="4 5" key="1">
    <citation type="submission" date="2016-03" db="EMBL/GenBank/DDBJ databases">
        <title>Comparative genomics of the ectomycorrhizal sister species Rhizopogon vinicolor and Rhizopogon vesiculosus (Basidiomycota: Boletales) reveals a divergence of the mating type B locus.</title>
        <authorList>
            <person name="Mujic A.B."/>
            <person name="Kuo A."/>
            <person name="Tritt A."/>
            <person name="Lipzen A."/>
            <person name="Chen C."/>
            <person name="Johnson J."/>
            <person name="Sharma A."/>
            <person name="Barry K."/>
            <person name="Grigoriev I.V."/>
            <person name="Spatafora J.W."/>
        </authorList>
    </citation>
    <scope>NUCLEOTIDE SEQUENCE [LARGE SCALE GENOMIC DNA]</scope>
    <source>
        <strain evidence="4 5">AM-OR11-056</strain>
    </source>
</reference>
<dbReference type="Proteomes" id="UP000183567">
    <property type="component" value="Unassembled WGS sequence"/>
</dbReference>
<dbReference type="InterPro" id="IPR000467">
    <property type="entry name" value="G_patch_dom"/>
</dbReference>
<dbReference type="PROSITE" id="PS50006">
    <property type="entry name" value="FHA_DOMAIN"/>
    <property type="match status" value="1"/>
</dbReference>
<evidence type="ECO:0000256" key="1">
    <source>
        <dbReference type="SAM" id="MobiDB-lite"/>
    </source>
</evidence>